<protein>
    <submittedName>
        <fullName evidence="1">Antirepressor protein</fullName>
    </submittedName>
</protein>
<dbReference type="EMBL" id="UGCD01000002">
    <property type="protein sequence ID" value="STI16620.1"/>
    <property type="molecule type" value="Genomic_DNA"/>
</dbReference>
<dbReference type="AlphaFoldDB" id="A0A376RF20"/>
<sequence>MAIISINMAFTALRIPLVNPLIYTSADARITYTTAGEVVQRLGGIANNIRRIANNHGLKTDQCGKYFLDKLKCTDKWVDSLCYDQNGIETRHIIHVTQGVLLVKLPPMQSFSKHVQ</sequence>
<dbReference type="Proteomes" id="UP000254159">
    <property type="component" value="Unassembled WGS sequence"/>
</dbReference>
<name>A0A376RF20_ECOLX</name>
<evidence type="ECO:0000313" key="2">
    <source>
        <dbReference type="Proteomes" id="UP000254159"/>
    </source>
</evidence>
<evidence type="ECO:0000313" key="1">
    <source>
        <dbReference type="EMBL" id="STI16620.1"/>
    </source>
</evidence>
<organism evidence="1 2">
    <name type="scientific">Escherichia coli</name>
    <dbReference type="NCBI Taxonomy" id="562"/>
    <lineage>
        <taxon>Bacteria</taxon>
        <taxon>Pseudomonadati</taxon>
        <taxon>Pseudomonadota</taxon>
        <taxon>Gammaproteobacteria</taxon>
        <taxon>Enterobacterales</taxon>
        <taxon>Enterobacteriaceae</taxon>
        <taxon>Escherichia</taxon>
    </lineage>
</organism>
<gene>
    <name evidence="1" type="ORF">NCTC10865_01890</name>
</gene>
<proteinExistence type="predicted"/>
<reference evidence="1 2" key="1">
    <citation type="submission" date="2018-06" db="EMBL/GenBank/DDBJ databases">
        <authorList>
            <consortium name="Pathogen Informatics"/>
            <person name="Doyle S."/>
        </authorList>
    </citation>
    <scope>NUCLEOTIDE SEQUENCE [LARGE SCALE GENOMIC DNA]</scope>
    <source>
        <strain evidence="1 2">NCTC10865</strain>
    </source>
</reference>
<accession>A0A376RF20</accession>